<dbReference type="SMART" id="SM00382">
    <property type="entry name" value="AAA"/>
    <property type="match status" value="1"/>
</dbReference>
<dbReference type="InterPro" id="IPR050921">
    <property type="entry name" value="T4SS_GSP_E_ATPase"/>
</dbReference>
<feature type="compositionally biased region" description="Pro residues" evidence="2">
    <location>
        <begin position="382"/>
        <end position="399"/>
    </location>
</feature>
<proteinExistence type="inferred from homology"/>
<dbReference type="InterPro" id="IPR003593">
    <property type="entry name" value="AAA+_ATPase"/>
</dbReference>
<comment type="similarity">
    <text evidence="1">Belongs to the GSP E family.</text>
</comment>
<comment type="caution">
    <text evidence="4">The sequence shown here is derived from an EMBL/GenBank/DDBJ whole genome shotgun (WGS) entry which is preliminary data.</text>
</comment>
<dbReference type="InterPro" id="IPR001482">
    <property type="entry name" value="T2SS/T4SS_dom"/>
</dbReference>
<dbReference type="NCBIfam" id="TIGR01420">
    <property type="entry name" value="pilT_fam"/>
    <property type="match status" value="1"/>
</dbReference>
<dbReference type="CDD" id="cd01131">
    <property type="entry name" value="PilT"/>
    <property type="match status" value="1"/>
</dbReference>
<dbReference type="SUPFAM" id="SSF52540">
    <property type="entry name" value="P-loop containing nucleoside triphosphate hydrolases"/>
    <property type="match status" value="1"/>
</dbReference>
<evidence type="ECO:0000256" key="2">
    <source>
        <dbReference type="SAM" id="MobiDB-lite"/>
    </source>
</evidence>
<evidence type="ECO:0000259" key="3">
    <source>
        <dbReference type="PROSITE" id="PS00662"/>
    </source>
</evidence>
<evidence type="ECO:0000256" key="1">
    <source>
        <dbReference type="ARBA" id="ARBA00006611"/>
    </source>
</evidence>
<dbReference type="GO" id="GO:0005524">
    <property type="term" value="F:ATP binding"/>
    <property type="evidence" value="ECO:0007669"/>
    <property type="project" value="InterPro"/>
</dbReference>
<protein>
    <submittedName>
        <fullName evidence="4">Type IV pilus twitching motility protein PilT</fullName>
    </submittedName>
</protein>
<evidence type="ECO:0000313" key="5">
    <source>
        <dbReference type="Proteomes" id="UP001149140"/>
    </source>
</evidence>
<evidence type="ECO:0000313" key="4">
    <source>
        <dbReference type="EMBL" id="MDA0165422.1"/>
    </source>
</evidence>
<dbReference type="Gene3D" id="3.30.450.90">
    <property type="match status" value="1"/>
</dbReference>
<dbReference type="GO" id="GO:0016887">
    <property type="term" value="F:ATP hydrolysis activity"/>
    <property type="evidence" value="ECO:0007669"/>
    <property type="project" value="InterPro"/>
</dbReference>
<dbReference type="EMBL" id="JAPDOD010000046">
    <property type="protein sequence ID" value="MDA0165422.1"/>
    <property type="molecule type" value="Genomic_DNA"/>
</dbReference>
<dbReference type="AlphaFoldDB" id="A0A9X3S5B1"/>
<dbReference type="RefSeq" id="WP_270044681.1">
    <property type="nucleotide sequence ID" value="NZ_JAPDOD010000046.1"/>
</dbReference>
<dbReference type="Proteomes" id="UP001149140">
    <property type="component" value="Unassembled WGS sequence"/>
</dbReference>
<dbReference type="PANTHER" id="PTHR30486:SF12">
    <property type="entry name" value="TYPE IV PILUS ATPASE PILU"/>
    <property type="match status" value="1"/>
</dbReference>
<name>A0A9X3S5B1_9ACTN</name>
<accession>A0A9X3S5B1</accession>
<dbReference type="Gene3D" id="3.40.50.300">
    <property type="entry name" value="P-loop containing nucleotide triphosphate hydrolases"/>
    <property type="match status" value="1"/>
</dbReference>
<dbReference type="InterPro" id="IPR027417">
    <property type="entry name" value="P-loop_NTPase"/>
</dbReference>
<dbReference type="Pfam" id="PF00437">
    <property type="entry name" value="T2SSE"/>
    <property type="match status" value="1"/>
</dbReference>
<reference evidence="4" key="1">
    <citation type="submission" date="2022-10" db="EMBL/GenBank/DDBJ databases">
        <title>The WGS of Solirubrobacter ginsenosidimutans DSM 21036.</title>
        <authorList>
            <person name="Jiang Z."/>
        </authorList>
    </citation>
    <scope>NUCLEOTIDE SEQUENCE</scope>
    <source>
        <strain evidence="4">DSM 21036</strain>
    </source>
</reference>
<dbReference type="PANTHER" id="PTHR30486">
    <property type="entry name" value="TWITCHING MOTILITY PROTEIN PILT"/>
    <property type="match status" value="1"/>
</dbReference>
<organism evidence="4 5">
    <name type="scientific">Solirubrobacter ginsenosidimutans</name>
    <dbReference type="NCBI Taxonomy" id="490573"/>
    <lineage>
        <taxon>Bacteria</taxon>
        <taxon>Bacillati</taxon>
        <taxon>Actinomycetota</taxon>
        <taxon>Thermoleophilia</taxon>
        <taxon>Solirubrobacterales</taxon>
        <taxon>Solirubrobacteraceae</taxon>
        <taxon>Solirubrobacter</taxon>
    </lineage>
</organism>
<feature type="region of interest" description="Disordered" evidence="2">
    <location>
        <begin position="377"/>
        <end position="399"/>
    </location>
</feature>
<sequence length="399" mass="43694">MAFDLDHALRYLIAAEGSDLHLKVPSYPLIRLHGHLEPIAGTERLFPEDTRNALEQMLQDPEKVAEFQAENEVDFSHSVEGLGRFRVNAFLQRGSISIVMRAIPVTIKSVDELGLPDAVTKLAQQERGIILLTGTTGSGKSTTLAAMIDHMNRTMQKHIVTIEDPIEFLHRDRSCIINQREVGQDTASFKRALRRVLRQDPDVILVGEMRDEETVHTALSAAETGHLVLSTLHTVDAPETVNRIIDFFPPHQQQQARAMIAGTLKGIVSQRLVKTADGNGRVACCEIMIMTGRVHDMILDPKLTGQLPEVVAEGGYYGMQTFDQHLLKHLHSGRITYEEAMRAATSPHDFKLMVAASGPITDLSTVTEPEPQITAALTPAPSAAPPAVSAPPPGLPYAG</sequence>
<feature type="domain" description="Bacterial type II secretion system protein E" evidence="3">
    <location>
        <begin position="197"/>
        <end position="211"/>
    </location>
</feature>
<gene>
    <name evidence="4" type="ORF">OM076_34455</name>
</gene>
<dbReference type="InterPro" id="IPR006321">
    <property type="entry name" value="PilT/PilU"/>
</dbReference>
<dbReference type="PROSITE" id="PS00662">
    <property type="entry name" value="T2SP_E"/>
    <property type="match status" value="1"/>
</dbReference>
<keyword evidence="5" id="KW-1185">Reference proteome</keyword>